<dbReference type="Proteomes" id="UP000275385">
    <property type="component" value="Unassembled WGS sequence"/>
</dbReference>
<dbReference type="AlphaFoldDB" id="A0A420Y7V5"/>
<dbReference type="EMBL" id="QVQW01000036">
    <property type="protein sequence ID" value="RKU43951.1"/>
    <property type="molecule type" value="Genomic_DNA"/>
</dbReference>
<feature type="compositionally biased region" description="Polar residues" evidence="1">
    <location>
        <begin position="187"/>
        <end position="200"/>
    </location>
</feature>
<feature type="region of interest" description="Disordered" evidence="1">
    <location>
        <begin position="1"/>
        <end position="74"/>
    </location>
</feature>
<protein>
    <submittedName>
        <fullName evidence="2">Uncharacterized protein</fullName>
    </submittedName>
</protein>
<keyword evidence="3" id="KW-1185">Reference proteome</keyword>
<name>A0A420Y7V5_9PEZI</name>
<accession>A0A420Y7V5</accession>
<sequence length="482" mass="50931">MERFGTMKSVVPKFARQGHSTLSGLTATPSLSQAKRKADTETGKPAKRARTDSQANSTNNTPEHPRPSPLTDHLGKRAKIFAQWTWMTIKGMAQVALEEEEVFGMPVVTKKGANLDLAKMTAYYQQMLDFGLKKCLGITGYTIEPAPTFTEVDYQPKHVIPFMNSSSSDISPLSLASASSSPPLIGHSNSAPRQLPTSASGDRLCRPDVVQEPTGGYAVNLTTGGKVSVSGPSKNQLKKAAREQKKQQVAAAASSARVVEPSSTAHPQRKSISDIDIAALRSGRPLPGSASGHPPTPSGLPGAATLQPTDQPTQSFSAPLTQFFGSSAAAPDNNHVSEHTSTTAARDVGHSKYAEHRSLHDLTGADVAGLPVVVEEEGLGGSLVGETGVEPATTTLGMATEERDAGGFDGHRSSPAAEEAEEAFNIEDWVNMDMFNGDSHFSPPSATGRSSVGQSSSAPGYDGEELMPLEDVMKLMQAIRED</sequence>
<proteinExistence type="predicted"/>
<evidence type="ECO:0000313" key="3">
    <source>
        <dbReference type="Proteomes" id="UP000275385"/>
    </source>
</evidence>
<reference evidence="2 3" key="1">
    <citation type="submission" date="2018-08" db="EMBL/GenBank/DDBJ databases">
        <title>Draft genome of the lignicolous fungus Coniochaeta pulveracea.</title>
        <authorList>
            <person name="Borstlap C.J."/>
            <person name="De Witt R.N."/>
            <person name="Botha A."/>
            <person name="Volschenk H."/>
        </authorList>
    </citation>
    <scope>NUCLEOTIDE SEQUENCE [LARGE SCALE GENOMIC DNA]</scope>
    <source>
        <strain evidence="2 3">CAB683</strain>
    </source>
</reference>
<feature type="compositionally biased region" description="Polar residues" evidence="1">
    <location>
        <begin position="306"/>
        <end position="325"/>
    </location>
</feature>
<feature type="compositionally biased region" description="Low complexity" evidence="1">
    <location>
        <begin position="247"/>
        <end position="260"/>
    </location>
</feature>
<feature type="region of interest" description="Disordered" evidence="1">
    <location>
        <begin position="171"/>
        <end position="347"/>
    </location>
</feature>
<comment type="caution">
    <text evidence="2">The sequence shown here is derived from an EMBL/GenBank/DDBJ whole genome shotgun (WGS) entry which is preliminary data.</text>
</comment>
<feature type="compositionally biased region" description="Low complexity" evidence="1">
    <location>
        <begin position="171"/>
        <end position="185"/>
    </location>
</feature>
<feature type="compositionally biased region" description="Polar residues" evidence="1">
    <location>
        <begin position="52"/>
        <end position="62"/>
    </location>
</feature>
<gene>
    <name evidence="2" type="ORF">DL546_003425</name>
</gene>
<evidence type="ECO:0000256" key="1">
    <source>
        <dbReference type="SAM" id="MobiDB-lite"/>
    </source>
</evidence>
<feature type="compositionally biased region" description="Polar residues" evidence="1">
    <location>
        <begin position="220"/>
        <end position="235"/>
    </location>
</feature>
<feature type="region of interest" description="Disordered" evidence="1">
    <location>
        <begin position="435"/>
        <end position="469"/>
    </location>
</feature>
<evidence type="ECO:0000313" key="2">
    <source>
        <dbReference type="EMBL" id="RKU43951.1"/>
    </source>
</evidence>
<feature type="compositionally biased region" description="Polar residues" evidence="1">
    <location>
        <begin position="442"/>
        <end position="458"/>
    </location>
</feature>
<organism evidence="2 3">
    <name type="scientific">Coniochaeta pulveracea</name>
    <dbReference type="NCBI Taxonomy" id="177199"/>
    <lineage>
        <taxon>Eukaryota</taxon>
        <taxon>Fungi</taxon>
        <taxon>Dikarya</taxon>
        <taxon>Ascomycota</taxon>
        <taxon>Pezizomycotina</taxon>
        <taxon>Sordariomycetes</taxon>
        <taxon>Sordariomycetidae</taxon>
        <taxon>Coniochaetales</taxon>
        <taxon>Coniochaetaceae</taxon>
        <taxon>Coniochaeta</taxon>
    </lineage>
</organism>
<feature type="compositionally biased region" description="Polar residues" evidence="1">
    <location>
        <begin position="18"/>
        <end position="33"/>
    </location>
</feature>